<evidence type="ECO:0000256" key="4">
    <source>
        <dbReference type="ARBA" id="ARBA00022695"/>
    </source>
</evidence>
<reference evidence="10" key="1">
    <citation type="submission" date="2019-08" db="EMBL/GenBank/DDBJ databases">
        <authorList>
            <person name="Kucharzyk K."/>
            <person name="Murdoch R.W."/>
            <person name="Higgins S."/>
            <person name="Loffler F."/>
        </authorList>
    </citation>
    <scope>NUCLEOTIDE SEQUENCE</scope>
</reference>
<evidence type="ECO:0000256" key="8">
    <source>
        <dbReference type="ARBA" id="ARBA00049244"/>
    </source>
</evidence>
<dbReference type="InterPro" id="IPR002298">
    <property type="entry name" value="DNA_polymerase_A"/>
</dbReference>
<protein>
    <recommendedName>
        <fullName evidence="2">DNA-directed DNA polymerase</fullName>
        <ecNumber evidence="2">2.7.7.7</ecNumber>
    </recommendedName>
</protein>
<dbReference type="InterPro" id="IPR001098">
    <property type="entry name" value="DNA-dir_DNA_pol_A_palm_dom"/>
</dbReference>
<comment type="catalytic activity">
    <reaction evidence="8">
        <text>DNA(n) + a 2'-deoxyribonucleoside 5'-triphosphate = DNA(n+1) + diphosphate</text>
        <dbReference type="Rhea" id="RHEA:22508"/>
        <dbReference type="Rhea" id="RHEA-COMP:17339"/>
        <dbReference type="Rhea" id="RHEA-COMP:17340"/>
        <dbReference type="ChEBI" id="CHEBI:33019"/>
        <dbReference type="ChEBI" id="CHEBI:61560"/>
        <dbReference type="ChEBI" id="CHEBI:173112"/>
        <dbReference type="EC" id="2.7.7.7"/>
    </reaction>
</comment>
<dbReference type="PRINTS" id="PR00868">
    <property type="entry name" value="DNAPOLI"/>
</dbReference>
<comment type="similarity">
    <text evidence="1">Belongs to the DNA polymerase type-A family.</text>
</comment>
<dbReference type="InterPro" id="IPR019760">
    <property type="entry name" value="DNA-dir_DNA_pol_A_CS"/>
</dbReference>
<dbReference type="GO" id="GO:0006261">
    <property type="term" value="P:DNA-templated DNA replication"/>
    <property type="evidence" value="ECO:0007669"/>
    <property type="project" value="InterPro"/>
</dbReference>
<dbReference type="GO" id="GO:0003887">
    <property type="term" value="F:DNA-directed DNA polymerase activity"/>
    <property type="evidence" value="ECO:0007669"/>
    <property type="project" value="UniProtKB-KW"/>
</dbReference>
<sequence>MAADPGLKQAFATGVDVHRSTASLIFNIPLDEVSPEQRRIAKTINFGVMYGMGTHSLAMDLNIAHAEAKQFIDQYFERYSAVKAFVESTRKSSEEIGYVTTLLGHVRTITEINSRSAVERAKAQRIAVNTVIQGTAADLVKLAMLRVEKLLTERGLGARLLLQIHDELVFEVPIAEVEQTKVVVKEAMEGAAKLSIPLKTSIEVGANWGEIH</sequence>
<keyword evidence="5" id="KW-0235">DNA replication</keyword>
<dbReference type="GO" id="GO:0006302">
    <property type="term" value="P:double-strand break repair"/>
    <property type="evidence" value="ECO:0007669"/>
    <property type="project" value="TreeGrafter"/>
</dbReference>
<dbReference type="PANTHER" id="PTHR10133">
    <property type="entry name" value="DNA POLYMERASE I"/>
    <property type="match status" value="1"/>
</dbReference>
<accession>A0A644YD87</accession>
<evidence type="ECO:0000256" key="7">
    <source>
        <dbReference type="ARBA" id="ARBA00023125"/>
    </source>
</evidence>
<evidence type="ECO:0000259" key="9">
    <source>
        <dbReference type="SMART" id="SM00482"/>
    </source>
</evidence>
<evidence type="ECO:0000256" key="2">
    <source>
        <dbReference type="ARBA" id="ARBA00012417"/>
    </source>
</evidence>
<dbReference type="Gene3D" id="1.10.150.20">
    <property type="entry name" value="5' to 3' exonuclease, C-terminal subdomain"/>
    <property type="match status" value="1"/>
</dbReference>
<keyword evidence="4 10" id="KW-0548">Nucleotidyltransferase</keyword>
<dbReference type="GO" id="GO:0003677">
    <property type="term" value="F:DNA binding"/>
    <property type="evidence" value="ECO:0007669"/>
    <property type="project" value="UniProtKB-KW"/>
</dbReference>
<keyword evidence="3 10" id="KW-0808">Transferase</keyword>
<evidence type="ECO:0000313" key="10">
    <source>
        <dbReference type="EMBL" id="MPM26177.1"/>
    </source>
</evidence>
<dbReference type="EMBL" id="VSSQ01004667">
    <property type="protein sequence ID" value="MPM26177.1"/>
    <property type="molecule type" value="Genomic_DNA"/>
</dbReference>
<dbReference type="AlphaFoldDB" id="A0A644YD87"/>
<dbReference type="SMART" id="SM00482">
    <property type="entry name" value="POLAc"/>
    <property type="match status" value="1"/>
</dbReference>
<dbReference type="InterPro" id="IPR043502">
    <property type="entry name" value="DNA/RNA_pol_sf"/>
</dbReference>
<dbReference type="SUPFAM" id="SSF56672">
    <property type="entry name" value="DNA/RNA polymerases"/>
    <property type="match status" value="1"/>
</dbReference>
<keyword evidence="7" id="KW-0238">DNA-binding</keyword>
<dbReference type="EC" id="2.7.7.7" evidence="2"/>
<dbReference type="Gene3D" id="3.30.70.370">
    <property type="match status" value="1"/>
</dbReference>
<proteinExistence type="inferred from homology"/>
<comment type="caution">
    <text evidence="10">The sequence shown here is derived from an EMBL/GenBank/DDBJ whole genome shotgun (WGS) entry which is preliminary data.</text>
</comment>
<evidence type="ECO:0000256" key="3">
    <source>
        <dbReference type="ARBA" id="ARBA00022679"/>
    </source>
</evidence>
<dbReference type="Pfam" id="PF00476">
    <property type="entry name" value="DNA_pol_A"/>
    <property type="match status" value="1"/>
</dbReference>
<keyword evidence="6" id="KW-0239">DNA-directed DNA polymerase</keyword>
<dbReference type="PROSITE" id="PS00447">
    <property type="entry name" value="DNA_POLYMERASE_A"/>
    <property type="match status" value="1"/>
</dbReference>
<dbReference type="FunFam" id="1.10.150.20:FF:000002">
    <property type="entry name" value="DNA polymerase I"/>
    <property type="match status" value="1"/>
</dbReference>
<evidence type="ECO:0000256" key="6">
    <source>
        <dbReference type="ARBA" id="ARBA00022932"/>
    </source>
</evidence>
<organism evidence="10">
    <name type="scientific">bioreactor metagenome</name>
    <dbReference type="NCBI Taxonomy" id="1076179"/>
    <lineage>
        <taxon>unclassified sequences</taxon>
        <taxon>metagenomes</taxon>
        <taxon>ecological metagenomes</taxon>
    </lineage>
</organism>
<evidence type="ECO:0000256" key="1">
    <source>
        <dbReference type="ARBA" id="ARBA00007705"/>
    </source>
</evidence>
<evidence type="ECO:0000256" key="5">
    <source>
        <dbReference type="ARBA" id="ARBA00022705"/>
    </source>
</evidence>
<name>A0A644YD87_9ZZZZ</name>
<feature type="domain" description="DNA-directed DNA polymerase family A palm" evidence="9">
    <location>
        <begin position="1"/>
        <end position="176"/>
    </location>
</feature>
<gene>
    <name evidence="10" type="primary">polA_25</name>
    <name evidence="10" type="ORF">SDC9_72678</name>
</gene>
<dbReference type="PANTHER" id="PTHR10133:SF27">
    <property type="entry name" value="DNA POLYMERASE NU"/>
    <property type="match status" value="1"/>
</dbReference>